<dbReference type="FunFam" id="3.40.50.1820:FF:000096">
    <property type="entry name" value="Carboxypeptidase vitellogenic-like"/>
    <property type="match status" value="1"/>
</dbReference>
<evidence type="ECO:0000313" key="8">
    <source>
        <dbReference type="EMBL" id="CAG9764019.1"/>
    </source>
</evidence>
<keyword evidence="4 7" id="KW-0732">Signal</keyword>
<dbReference type="OrthoDB" id="443318at2759"/>
<keyword evidence="2 7" id="KW-0121">Carboxypeptidase</keyword>
<keyword evidence="9" id="KW-1185">Reference proteome</keyword>
<dbReference type="SUPFAM" id="SSF53474">
    <property type="entry name" value="alpha/beta-Hydrolases"/>
    <property type="match status" value="1"/>
</dbReference>
<dbReference type="Pfam" id="PF00450">
    <property type="entry name" value="Peptidase_S10"/>
    <property type="match status" value="1"/>
</dbReference>
<evidence type="ECO:0000256" key="6">
    <source>
        <dbReference type="ARBA" id="ARBA00023180"/>
    </source>
</evidence>
<dbReference type="Proteomes" id="UP001152799">
    <property type="component" value="Chromosome 2"/>
</dbReference>
<evidence type="ECO:0000256" key="4">
    <source>
        <dbReference type="ARBA" id="ARBA00022729"/>
    </source>
</evidence>
<protein>
    <recommendedName>
        <fullName evidence="7">Carboxypeptidase</fullName>
        <ecNumber evidence="7">3.4.16.-</ecNumber>
    </recommendedName>
</protein>
<keyword evidence="6" id="KW-0325">Glycoprotein</keyword>
<gene>
    <name evidence="8" type="ORF">CEUTPL_LOCUS4666</name>
</gene>
<feature type="signal peptide" evidence="7">
    <location>
        <begin position="1"/>
        <end position="19"/>
    </location>
</feature>
<dbReference type="EC" id="3.4.16.-" evidence="7"/>
<dbReference type="InterPro" id="IPR018202">
    <property type="entry name" value="Ser_caboxypep_ser_AS"/>
</dbReference>
<dbReference type="PRINTS" id="PR00724">
    <property type="entry name" value="CRBOXYPTASEC"/>
</dbReference>
<dbReference type="PANTHER" id="PTHR11802">
    <property type="entry name" value="SERINE PROTEASE FAMILY S10 SERINE CARBOXYPEPTIDASE"/>
    <property type="match status" value="1"/>
</dbReference>
<comment type="similarity">
    <text evidence="1 7">Belongs to the peptidase S10 family.</text>
</comment>
<evidence type="ECO:0000256" key="3">
    <source>
        <dbReference type="ARBA" id="ARBA00022670"/>
    </source>
</evidence>
<evidence type="ECO:0000256" key="2">
    <source>
        <dbReference type="ARBA" id="ARBA00022645"/>
    </source>
</evidence>
<dbReference type="PANTHER" id="PTHR11802:SF472">
    <property type="entry name" value="SERINE CARBOXYPEPTIDASE CPVL-RELATED"/>
    <property type="match status" value="1"/>
</dbReference>
<keyword evidence="3 7" id="KW-0645">Protease</keyword>
<keyword evidence="5 7" id="KW-0378">Hydrolase</keyword>
<evidence type="ECO:0000256" key="7">
    <source>
        <dbReference type="RuleBase" id="RU361156"/>
    </source>
</evidence>
<sequence>MQYYLILFVVSLTTSLSECGFPNVYKPIQTVNLPLGVDAGEPLILTPYLEQNRIEEAKKAALVTIEGFSSIPSYSGFFTVDKTFDSNMFFWFIPSEGDYKNDPVLLWLQGGPGGSSLYGLFVETGPFVVTNGEELSFRDYRWTKNHSIIYIDNPVGTGFSYTNGGYAQNETKVGEDLYEALIQFFTLFPELQKNEFFITGESYAGKYIPAIGYTIYKKNPGSKLKINLQGLAIGDGLTDPENMTPAYADFLYNIGLIDDNTKGILEKYQTQTVEYIKSGDFLKAFLVFDVILNGDFTRPTLFENATGLENYYNFLANSDEDGSYETFLQTREVRKAIHVGNLSYTSDNVEENLREDVMRSVAPWISELLDNYRVLFYNGQLDVIVAYPLTVNFLKNLNFNGADDYKTAPRKIWRVDGEIAGYAKQAGKMTEVLVRGAGHMVPSDQPKWALDLVYKFVRNLPIA</sequence>
<dbReference type="EMBL" id="OU892278">
    <property type="protein sequence ID" value="CAG9764019.1"/>
    <property type="molecule type" value="Genomic_DNA"/>
</dbReference>
<dbReference type="Gene3D" id="3.40.50.1820">
    <property type="entry name" value="alpha/beta hydrolase"/>
    <property type="match status" value="1"/>
</dbReference>
<evidence type="ECO:0000256" key="5">
    <source>
        <dbReference type="ARBA" id="ARBA00022801"/>
    </source>
</evidence>
<dbReference type="GO" id="GO:0004185">
    <property type="term" value="F:serine-type carboxypeptidase activity"/>
    <property type="evidence" value="ECO:0007669"/>
    <property type="project" value="UniProtKB-UniRule"/>
</dbReference>
<evidence type="ECO:0000313" key="9">
    <source>
        <dbReference type="Proteomes" id="UP001152799"/>
    </source>
</evidence>
<accession>A0A9N9MNU3</accession>
<dbReference type="InterPro" id="IPR001563">
    <property type="entry name" value="Peptidase_S10"/>
</dbReference>
<dbReference type="InterPro" id="IPR029058">
    <property type="entry name" value="AB_hydrolase_fold"/>
</dbReference>
<dbReference type="GO" id="GO:0006508">
    <property type="term" value="P:proteolysis"/>
    <property type="evidence" value="ECO:0007669"/>
    <property type="project" value="UniProtKB-KW"/>
</dbReference>
<evidence type="ECO:0000256" key="1">
    <source>
        <dbReference type="ARBA" id="ARBA00009431"/>
    </source>
</evidence>
<proteinExistence type="inferred from homology"/>
<feature type="chain" id="PRO_5040531657" description="Carboxypeptidase" evidence="7">
    <location>
        <begin position="20"/>
        <end position="463"/>
    </location>
</feature>
<dbReference type="AlphaFoldDB" id="A0A9N9MNU3"/>
<name>A0A9N9MNU3_9CUCU</name>
<dbReference type="PROSITE" id="PS00131">
    <property type="entry name" value="CARBOXYPEPT_SER_SER"/>
    <property type="match status" value="1"/>
</dbReference>
<organism evidence="8 9">
    <name type="scientific">Ceutorhynchus assimilis</name>
    <name type="common">cabbage seed weevil</name>
    <dbReference type="NCBI Taxonomy" id="467358"/>
    <lineage>
        <taxon>Eukaryota</taxon>
        <taxon>Metazoa</taxon>
        <taxon>Ecdysozoa</taxon>
        <taxon>Arthropoda</taxon>
        <taxon>Hexapoda</taxon>
        <taxon>Insecta</taxon>
        <taxon>Pterygota</taxon>
        <taxon>Neoptera</taxon>
        <taxon>Endopterygota</taxon>
        <taxon>Coleoptera</taxon>
        <taxon>Polyphaga</taxon>
        <taxon>Cucujiformia</taxon>
        <taxon>Curculionidae</taxon>
        <taxon>Ceutorhynchinae</taxon>
        <taxon>Ceutorhynchus</taxon>
    </lineage>
</organism>
<reference evidence="8" key="1">
    <citation type="submission" date="2022-01" db="EMBL/GenBank/DDBJ databases">
        <authorList>
            <person name="King R."/>
        </authorList>
    </citation>
    <scope>NUCLEOTIDE SEQUENCE</scope>
</reference>